<dbReference type="OrthoDB" id="2219495at2759"/>
<evidence type="ECO:0000313" key="2">
    <source>
        <dbReference type="EMBL" id="KAA8497385.1"/>
    </source>
</evidence>
<dbReference type="AlphaFoldDB" id="A0A5J4Z259"/>
<dbReference type="InterPro" id="IPR002937">
    <property type="entry name" value="Amino_oxidase"/>
</dbReference>
<protein>
    <submittedName>
        <fullName evidence="2">15-cis-phytoene desaturase, chloroplastic/chromoplastic</fullName>
    </submittedName>
</protein>
<dbReference type="Gene3D" id="3.90.660.20">
    <property type="entry name" value="Protoporphyrinogen oxidase, mitochondrial, domain 2"/>
    <property type="match status" value="1"/>
</dbReference>
<dbReference type="PANTHER" id="PTHR42923:SF46">
    <property type="entry name" value="AMINE OXIDASE"/>
    <property type="match status" value="1"/>
</dbReference>
<dbReference type="Gene3D" id="1.10.3110.10">
    <property type="entry name" value="protoporphyrinogen ix oxidase, domain 3"/>
    <property type="match status" value="1"/>
</dbReference>
<dbReference type="OMA" id="MELLYYY"/>
<dbReference type="Proteomes" id="UP000324585">
    <property type="component" value="Unassembled WGS sequence"/>
</dbReference>
<dbReference type="GO" id="GO:0016491">
    <property type="term" value="F:oxidoreductase activity"/>
    <property type="evidence" value="ECO:0007669"/>
    <property type="project" value="InterPro"/>
</dbReference>
<dbReference type="EMBL" id="VRMN01000002">
    <property type="protein sequence ID" value="KAA8497385.1"/>
    <property type="molecule type" value="Genomic_DNA"/>
</dbReference>
<dbReference type="SUPFAM" id="SSF51905">
    <property type="entry name" value="FAD/NAD(P)-binding domain"/>
    <property type="match status" value="1"/>
</dbReference>
<dbReference type="Gene3D" id="3.50.50.60">
    <property type="entry name" value="FAD/NAD(P)-binding domain"/>
    <property type="match status" value="1"/>
</dbReference>
<evidence type="ECO:0000259" key="1">
    <source>
        <dbReference type="Pfam" id="PF01593"/>
    </source>
</evidence>
<dbReference type="Pfam" id="PF01593">
    <property type="entry name" value="Amino_oxidase"/>
    <property type="match status" value="1"/>
</dbReference>
<dbReference type="InterPro" id="IPR036188">
    <property type="entry name" value="FAD/NAD-bd_sf"/>
</dbReference>
<dbReference type="InterPro" id="IPR050464">
    <property type="entry name" value="Zeta_carotene_desat/Oxidored"/>
</dbReference>
<keyword evidence="3" id="KW-1185">Reference proteome</keyword>
<proteinExistence type="predicted"/>
<comment type="caution">
    <text evidence="2">The sequence shown here is derived from an EMBL/GenBank/DDBJ whole genome shotgun (WGS) entry which is preliminary data.</text>
</comment>
<gene>
    <name evidence="2" type="ORF">FVE85_1114</name>
</gene>
<dbReference type="PANTHER" id="PTHR42923">
    <property type="entry name" value="PROTOPORPHYRINOGEN OXIDASE"/>
    <property type="match status" value="1"/>
</dbReference>
<accession>A0A5J4Z259</accession>
<feature type="domain" description="Amine oxidase" evidence="1">
    <location>
        <begin position="152"/>
        <end position="600"/>
    </location>
</feature>
<organism evidence="2 3">
    <name type="scientific">Porphyridium purpureum</name>
    <name type="common">Red alga</name>
    <name type="synonym">Porphyridium cruentum</name>
    <dbReference type="NCBI Taxonomy" id="35688"/>
    <lineage>
        <taxon>Eukaryota</taxon>
        <taxon>Rhodophyta</taxon>
        <taxon>Bangiophyceae</taxon>
        <taxon>Porphyridiales</taxon>
        <taxon>Porphyridiaceae</taxon>
        <taxon>Porphyridium</taxon>
    </lineage>
</organism>
<reference evidence="3" key="1">
    <citation type="journal article" date="2019" name="Nat. Commun.">
        <title>Expansion of phycobilisome linker gene families in mesophilic red algae.</title>
        <authorList>
            <person name="Lee J."/>
            <person name="Kim D."/>
            <person name="Bhattacharya D."/>
            <person name="Yoon H.S."/>
        </authorList>
    </citation>
    <scope>NUCLEOTIDE SEQUENCE [LARGE SCALE GENOMIC DNA]</scope>
    <source>
        <strain evidence="3">CCMP 1328</strain>
    </source>
</reference>
<sequence>MRVCSSRRKWLGNEKVGGKRSSRSVRMALFVASCALDARHSASSRSCGARNYVDDRLCARQAVRKCARPRGMVRSRGFRVTCMGLSAAEPEDRPGGGVQPESKVRRQVVVVGAGWAGWGAAKALVETRPDCFVTLVDGLSDPAGQYDMQTPDGLPFEAGTRGFWKDYPNINALVDELGLDQEQVFTECTPSCFYGPEGLEATAPVFGNSQFPKLPSPLGQVAATLTNFERLPVADRVSMLGLLYAMLDFTRDEQTFEKYDRMTAHELFLRFGVSKRLVSDFLAPTLLVGLFKPPEELSAAVCMELLYFYALAHQESFDVRWIRSTRTIAQNLFAPLYDKLRATGRFELMPATFVTGIDVDVDERGRRRVTEIRYAPNRSASSVDNGNVIRGANSIAADGVVLAVGAKGLNAIMRGSPNLAQSAKSLNRAASLGAIDCCAVRLWLDRTVATRAPANVLSRMDALNGAGGTFFMLDQFQNVTELWAPHNVQGSVLACDFYNAGGILPLSDSEIVRILMEELLPPAVPEFAQARVVFSHVQRFPGAVSHFSPGSYPSRPTIRVPGIANLVCAGDWVRMQELEHGAKGLCQERAYVSGLHAANVLGSEALEKASSGPLAAHTVLPVRADEPQVQLGRLANSALMRLLRPIGLDSPWVR</sequence>
<evidence type="ECO:0000313" key="3">
    <source>
        <dbReference type="Proteomes" id="UP000324585"/>
    </source>
</evidence>
<name>A0A5J4Z259_PORPP</name>